<comment type="caution">
    <text evidence="1">The sequence shown here is derived from an EMBL/GenBank/DDBJ whole genome shotgun (WGS) entry which is preliminary data.</text>
</comment>
<evidence type="ECO:0000313" key="1">
    <source>
        <dbReference type="EMBL" id="KAK7485618.1"/>
    </source>
</evidence>
<dbReference type="AlphaFoldDB" id="A0ABD0KEM5"/>
<reference evidence="1 2" key="1">
    <citation type="journal article" date="2023" name="Sci. Data">
        <title>Genome assembly of the Korean intertidal mud-creeper Batillaria attramentaria.</title>
        <authorList>
            <person name="Patra A.K."/>
            <person name="Ho P.T."/>
            <person name="Jun S."/>
            <person name="Lee S.J."/>
            <person name="Kim Y."/>
            <person name="Won Y.J."/>
        </authorList>
    </citation>
    <scope>NUCLEOTIDE SEQUENCE [LARGE SCALE GENOMIC DNA]</scope>
    <source>
        <strain evidence="1">Wonlab-2016</strain>
    </source>
</reference>
<keyword evidence="2" id="KW-1185">Reference proteome</keyword>
<evidence type="ECO:0008006" key="3">
    <source>
        <dbReference type="Google" id="ProtNLM"/>
    </source>
</evidence>
<gene>
    <name evidence="1" type="ORF">BaRGS_00023067</name>
</gene>
<dbReference type="EMBL" id="JACVVK020000191">
    <property type="protein sequence ID" value="KAK7485618.1"/>
    <property type="molecule type" value="Genomic_DNA"/>
</dbReference>
<sequence>MIYIASVVPKCGLFNMWCSLNLSYGKVVAIGRDMRTQIVALFLIVVAAVARTDQEPTCEDHASLNCTLIPGVCSDGIAARYVCPKICGLCDANNKWINEFKDVDPGCVDKLPRMLCLEHCNDSSISKQLCPAVCADP</sequence>
<accession>A0ABD0KEM5</accession>
<name>A0ABD0KEM5_9CAEN</name>
<dbReference type="Proteomes" id="UP001519460">
    <property type="component" value="Unassembled WGS sequence"/>
</dbReference>
<proteinExistence type="predicted"/>
<feature type="non-terminal residue" evidence="1">
    <location>
        <position position="137"/>
    </location>
</feature>
<organism evidence="1 2">
    <name type="scientific">Batillaria attramentaria</name>
    <dbReference type="NCBI Taxonomy" id="370345"/>
    <lineage>
        <taxon>Eukaryota</taxon>
        <taxon>Metazoa</taxon>
        <taxon>Spiralia</taxon>
        <taxon>Lophotrochozoa</taxon>
        <taxon>Mollusca</taxon>
        <taxon>Gastropoda</taxon>
        <taxon>Caenogastropoda</taxon>
        <taxon>Sorbeoconcha</taxon>
        <taxon>Cerithioidea</taxon>
        <taxon>Batillariidae</taxon>
        <taxon>Batillaria</taxon>
    </lineage>
</organism>
<evidence type="ECO:0000313" key="2">
    <source>
        <dbReference type="Proteomes" id="UP001519460"/>
    </source>
</evidence>
<protein>
    <recommendedName>
        <fullName evidence="3">ShKT domain-containing protein</fullName>
    </recommendedName>
</protein>